<dbReference type="InterPro" id="IPR014729">
    <property type="entry name" value="Rossmann-like_a/b/a_fold"/>
</dbReference>
<comment type="caution">
    <text evidence="1">The sequence shown here is derived from an EMBL/GenBank/DDBJ whole genome shotgun (WGS) entry which is preliminary data.</text>
</comment>
<dbReference type="SUPFAM" id="SSF52402">
    <property type="entry name" value="Adenine nucleotide alpha hydrolases-like"/>
    <property type="match status" value="1"/>
</dbReference>
<evidence type="ECO:0000313" key="1">
    <source>
        <dbReference type="EMBL" id="GAO41160.1"/>
    </source>
</evidence>
<dbReference type="RefSeq" id="WP_046367074.1">
    <property type="nucleotide sequence ID" value="NZ_BBWV01000001.1"/>
</dbReference>
<dbReference type="AlphaFoldDB" id="A0A0E9MVK4"/>
<sequence>MKTILIPTDFSASSFAAADYLLENLGNEKVNLYFFHAFSLPESEQDVVDKTERPHLAVLSESFRRECCRLKNNHPNLVQAGYRFLYGNSKKQLRNFIEYNNISHYFLADGQNLSALHPRSLDLSGLIRKELEQVEVLREIYSIRLRTGRVRQEEPALETASS</sequence>
<evidence type="ECO:0000313" key="2">
    <source>
        <dbReference type="Proteomes" id="UP000033121"/>
    </source>
</evidence>
<organism evidence="1 2">
    <name type="scientific">Flavihumibacter petaseus NBRC 106054</name>
    <dbReference type="NCBI Taxonomy" id="1220578"/>
    <lineage>
        <taxon>Bacteria</taxon>
        <taxon>Pseudomonadati</taxon>
        <taxon>Bacteroidota</taxon>
        <taxon>Chitinophagia</taxon>
        <taxon>Chitinophagales</taxon>
        <taxon>Chitinophagaceae</taxon>
        <taxon>Flavihumibacter</taxon>
    </lineage>
</organism>
<dbReference type="STRING" id="1220578.FPE01S_01_01720"/>
<evidence type="ECO:0008006" key="3">
    <source>
        <dbReference type="Google" id="ProtNLM"/>
    </source>
</evidence>
<keyword evidence="2" id="KW-1185">Reference proteome</keyword>
<dbReference type="EMBL" id="BBWV01000001">
    <property type="protein sequence ID" value="GAO41160.1"/>
    <property type="molecule type" value="Genomic_DNA"/>
</dbReference>
<gene>
    <name evidence="1" type="ORF">FPE01S_01_01720</name>
</gene>
<proteinExistence type="predicted"/>
<name>A0A0E9MVK4_9BACT</name>
<protein>
    <recommendedName>
        <fullName evidence="3">UspA domain-containing protein</fullName>
    </recommendedName>
</protein>
<dbReference type="Gene3D" id="3.40.50.620">
    <property type="entry name" value="HUPs"/>
    <property type="match status" value="1"/>
</dbReference>
<dbReference type="OrthoDB" id="893860at2"/>
<reference evidence="1 2" key="1">
    <citation type="submission" date="2015-04" db="EMBL/GenBank/DDBJ databases">
        <title>Whole genome shotgun sequence of Flavihumibacter petaseus NBRC 106054.</title>
        <authorList>
            <person name="Miyazawa S."/>
            <person name="Hosoyama A."/>
            <person name="Hashimoto M."/>
            <person name="Noguchi M."/>
            <person name="Tsuchikane K."/>
            <person name="Ohji S."/>
            <person name="Yamazoe A."/>
            <person name="Ichikawa N."/>
            <person name="Kimura A."/>
            <person name="Fujita N."/>
        </authorList>
    </citation>
    <scope>NUCLEOTIDE SEQUENCE [LARGE SCALE GENOMIC DNA]</scope>
    <source>
        <strain evidence="1 2">NBRC 106054</strain>
    </source>
</reference>
<dbReference type="Proteomes" id="UP000033121">
    <property type="component" value="Unassembled WGS sequence"/>
</dbReference>
<accession>A0A0E9MVK4</accession>